<comment type="caution">
    <text evidence="1">The sequence shown here is derived from an EMBL/GenBank/DDBJ whole genome shotgun (WGS) entry which is preliminary data.</text>
</comment>
<evidence type="ECO:0000313" key="1">
    <source>
        <dbReference type="EMBL" id="MBO0329740.1"/>
    </source>
</evidence>
<sequence>MKLRNHYIEKYREQKKELEATGELWRICVESEEEFIEKLDDIFIETLMFDFINDFQRENTIKGKIHVLLQKKLSKEEWKEEIKLNEKETEIADKEAIPVVREILKTITTPLEWENIVKISKWIWRKQIKFDDLNHDLQNEFKKTSHYERLKRENKLNRKTLDEE</sequence>
<protein>
    <submittedName>
        <fullName evidence="1">Uncharacterized protein</fullName>
    </submittedName>
</protein>
<organism evidence="1 2">
    <name type="scientific">[Muricauda] lutisoli</name>
    <dbReference type="NCBI Taxonomy" id="2816035"/>
    <lineage>
        <taxon>Bacteria</taxon>
        <taxon>Pseudomonadati</taxon>
        <taxon>Bacteroidota</taxon>
        <taxon>Flavobacteriia</taxon>
        <taxon>Flavobacteriales</taxon>
        <taxon>Flavobacteriaceae</taxon>
        <taxon>Allomuricauda</taxon>
    </lineage>
</organism>
<proteinExistence type="predicted"/>
<accession>A0ABS3EUA9</accession>
<evidence type="ECO:0000313" key="2">
    <source>
        <dbReference type="Proteomes" id="UP000664163"/>
    </source>
</evidence>
<name>A0ABS3EUA9_9FLAO</name>
<reference evidence="1 2" key="1">
    <citation type="submission" date="2021-03" db="EMBL/GenBank/DDBJ databases">
        <title>Muricauda sp. CAU 1631 isolated from Incheon.</title>
        <authorList>
            <person name="Kim W."/>
        </authorList>
    </citation>
    <scope>NUCLEOTIDE SEQUENCE [LARGE SCALE GENOMIC DNA]</scope>
    <source>
        <strain evidence="1 2">CAU 1631</strain>
    </source>
</reference>
<dbReference type="Proteomes" id="UP000664163">
    <property type="component" value="Unassembled WGS sequence"/>
</dbReference>
<dbReference type="RefSeq" id="WP_207070198.1">
    <property type="nucleotide sequence ID" value="NZ_JAFLND010000001.1"/>
</dbReference>
<gene>
    <name evidence="1" type="ORF">J0X13_04225</name>
</gene>
<dbReference type="EMBL" id="JAFLND010000001">
    <property type="protein sequence ID" value="MBO0329740.1"/>
    <property type="molecule type" value="Genomic_DNA"/>
</dbReference>
<keyword evidence="2" id="KW-1185">Reference proteome</keyword>